<comment type="caution">
    <text evidence="1">The sequence shown here is derived from an EMBL/GenBank/DDBJ whole genome shotgun (WGS) entry which is preliminary data.</text>
</comment>
<dbReference type="Proteomes" id="UP000177690">
    <property type="component" value="Unassembled WGS sequence"/>
</dbReference>
<dbReference type="AlphaFoldDB" id="A0A1G1ZQ46"/>
<name>A0A1G1ZQ46_9BACT</name>
<dbReference type="InterPro" id="IPR035093">
    <property type="entry name" value="RelE/ParE_toxin_dom_sf"/>
</dbReference>
<dbReference type="SUPFAM" id="SSF143011">
    <property type="entry name" value="RelE-like"/>
    <property type="match status" value="1"/>
</dbReference>
<reference evidence="1 2" key="1">
    <citation type="journal article" date="2016" name="Nat. Commun.">
        <title>Thousands of microbial genomes shed light on interconnected biogeochemical processes in an aquifer system.</title>
        <authorList>
            <person name="Anantharaman K."/>
            <person name="Brown C.T."/>
            <person name="Hug L.A."/>
            <person name="Sharon I."/>
            <person name="Castelle C.J."/>
            <person name="Probst A.J."/>
            <person name="Thomas B.C."/>
            <person name="Singh A."/>
            <person name="Wilkins M.J."/>
            <person name="Karaoz U."/>
            <person name="Brodie E.L."/>
            <person name="Williams K.H."/>
            <person name="Hubbard S.S."/>
            <person name="Banfield J.F."/>
        </authorList>
    </citation>
    <scope>NUCLEOTIDE SEQUENCE [LARGE SCALE GENOMIC DNA]</scope>
</reference>
<evidence type="ECO:0000313" key="1">
    <source>
        <dbReference type="EMBL" id="OGY66813.1"/>
    </source>
</evidence>
<dbReference type="PANTHER" id="PTHR38813">
    <property type="match status" value="1"/>
</dbReference>
<protein>
    <recommendedName>
        <fullName evidence="3">Addiction module toxin RelE</fullName>
    </recommendedName>
</protein>
<dbReference type="PANTHER" id="PTHR38813:SF1">
    <property type="entry name" value="TOXIN RELE1-RELATED"/>
    <property type="match status" value="1"/>
</dbReference>
<accession>A0A1G1ZQ46</accession>
<dbReference type="EMBL" id="MHJL01000034">
    <property type="protein sequence ID" value="OGY66813.1"/>
    <property type="molecule type" value="Genomic_DNA"/>
</dbReference>
<sequence length="80" mass="9660">MDKFEKAFKKLIVQEQRQLKEILAQLEAGFFKNLDIKKLKGTEDIFRVRKGNLRIIYQKRDGEVFLLKLSRRSEKTYRNL</sequence>
<gene>
    <name evidence="1" type="ORF">A3I24_03935</name>
</gene>
<dbReference type="InterPro" id="IPR052747">
    <property type="entry name" value="TA_system_RelE_toxin"/>
</dbReference>
<evidence type="ECO:0000313" key="2">
    <source>
        <dbReference type="Proteomes" id="UP000177690"/>
    </source>
</evidence>
<proteinExistence type="predicted"/>
<evidence type="ECO:0008006" key="3">
    <source>
        <dbReference type="Google" id="ProtNLM"/>
    </source>
</evidence>
<dbReference type="Gene3D" id="3.30.2310.20">
    <property type="entry name" value="RelE-like"/>
    <property type="match status" value="1"/>
</dbReference>
<dbReference type="STRING" id="1798409.A3I24_03935"/>
<organism evidence="1 2">
    <name type="scientific">Candidatus Harrisonbacteria bacterium RIFCSPLOWO2_02_FULL_41_13b</name>
    <dbReference type="NCBI Taxonomy" id="1798409"/>
    <lineage>
        <taxon>Bacteria</taxon>
        <taxon>Candidatus Harrisoniibacteriota</taxon>
    </lineage>
</organism>